<keyword evidence="2" id="KW-1185">Reference proteome</keyword>
<evidence type="ECO:0000313" key="1">
    <source>
        <dbReference type="EMBL" id="KAK9004243.1"/>
    </source>
</evidence>
<sequence>MTTVVPVGSAISDHLNLKHLVLRLVVPSVNNGLMQCCRLELQSSQSDNLMDSLFLIMSLKMFLCASMLPMQAHTKFFVFIAGISGPNLSTDLQSHSFSSFSDPSMSAISSPTFPGMVCSIARDIFPGCFLSSVDPSPHHLHLLIMPTYPWHFDD</sequence>
<accession>A0ABR2QU35</accession>
<dbReference type="EMBL" id="JBBPBN010000031">
    <property type="protein sequence ID" value="KAK9004243.1"/>
    <property type="molecule type" value="Genomic_DNA"/>
</dbReference>
<proteinExistence type="predicted"/>
<dbReference type="Proteomes" id="UP001396334">
    <property type="component" value="Unassembled WGS sequence"/>
</dbReference>
<organism evidence="1 2">
    <name type="scientific">Hibiscus sabdariffa</name>
    <name type="common">roselle</name>
    <dbReference type="NCBI Taxonomy" id="183260"/>
    <lineage>
        <taxon>Eukaryota</taxon>
        <taxon>Viridiplantae</taxon>
        <taxon>Streptophyta</taxon>
        <taxon>Embryophyta</taxon>
        <taxon>Tracheophyta</taxon>
        <taxon>Spermatophyta</taxon>
        <taxon>Magnoliopsida</taxon>
        <taxon>eudicotyledons</taxon>
        <taxon>Gunneridae</taxon>
        <taxon>Pentapetalae</taxon>
        <taxon>rosids</taxon>
        <taxon>malvids</taxon>
        <taxon>Malvales</taxon>
        <taxon>Malvaceae</taxon>
        <taxon>Malvoideae</taxon>
        <taxon>Hibiscus</taxon>
    </lineage>
</organism>
<protein>
    <submittedName>
        <fullName evidence="1">Uncharacterized protein</fullName>
    </submittedName>
</protein>
<reference evidence="1 2" key="1">
    <citation type="journal article" date="2024" name="G3 (Bethesda)">
        <title>Genome assembly of Hibiscus sabdariffa L. provides insights into metabolisms of medicinal natural products.</title>
        <authorList>
            <person name="Kim T."/>
        </authorList>
    </citation>
    <scope>NUCLEOTIDE SEQUENCE [LARGE SCALE GENOMIC DNA]</scope>
    <source>
        <strain evidence="1">TK-2024</strain>
        <tissue evidence="1">Old leaves</tissue>
    </source>
</reference>
<evidence type="ECO:0000313" key="2">
    <source>
        <dbReference type="Proteomes" id="UP001396334"/>
    </source>
</evidence>
<name>A0ABR2QU35_9ROSI</name>
<comment type="caution">
    <text evidence="1">The sequence shown here is derived from an EMBL/GenBank/DDBJ whole genome shotgun (WGS) entry which is preliminary data.</text>
</comment>
<gene>
    <name evidence="1" type="ORF">V6N11_002049</name>
</gene>